<evidence type="ECO:0000256" key="1">
    <source>
        <dbReference type="SAM" id="MobiDB-lite"/>
    </source>
</evidence>
<sequence length="497" mass="52238">MRRPSSRSLPFARSLSSVQRALPEGSGRFALALAAALVVAPAAFARQAAPDSPAAELAEEAAQPDAAQPDPNAGPKTGPPLPRGIQPPPTKPESMKTVTPLVTEQELKDLEAAVNRARYRDVLEVGPTNADNRAVIENWAKWRVAQLTGPAPPKPVEEPKAGAQPAVPAEPAVPEPPGPMVEDRRALAAAVAELIREANRGVGPRRGGRGVEEARLAVFPILAAELVKLKDNHLVLRTQAIKALSRLEVAGDGTPSNPFKRFGPALGPLLEIYKATGDSEPELAVKYQAAAAIAFVAENGRNVPGALQFEAANLFASDLVAHPEYPGWMQGGLATAVARLNLREPELSRKLLVAVQDESRPFEARTRAAAALVRLPGAPSDVKGALPTALENLGRAMAKSYNTRPSAEHVENFRTLEFAFKPIAPSEVPRLGGGAILSGETVPSELLPAYSRLHPLVKHVAGQNLGAPVNRWTPIPADLLANAGVEAAAPPAANAGS</sequence>
<dbReference type="RefSeq" id="WP_145358325.1">
    <property type="nucleotide sequence ID" value="NZ_CP036265.1"/>
</dbReference>
<feature type="compositionally biased region" description="Low complexity" evidence="1">
    <location>
        <begin position="48"/>
        <end position="73"/>
    </location>
</feature>
<dbReference type="EMBL" id="CP036265">
    <property type="protein sequence ID" value="QDT15473.1"/>
    <property type="molecule type" value="Genomic_DNA"/>
</dbReference>
<feature type="compositionally biased region" description="Low complexity" evidence="1">
    <location>
        <begin position="161"/>
        <end position="170"/>
    </location>
</feature>
<dbReference type="Proteomes" id="UP000318741">
    <property type="component" value="Chromosome"/>
</dbReference>
<gene>
    <name evidence="2" type="ORF">CA12_15580</name>
</gene>
<feature type="region of interest" description="Disordered" evidence="1">
    <location>
        <begin position="150"/>
        <end position="179"/>
    </location>
</feature>
<organism evidence="2 3">
    <name type="scientific">Alienimonas californiensis</name>
    <dbReference type="NCBI Taxonomy" id="2527989"/>
    <lineage>
        <taxon>Bacteria</taxon>
        <taxon>Pseudomonadati</taxon>
        <taxon>Planctomycetota</taxon>
        <taxon>Planctomycetia</taxon>
        <taxon>Planctomycetales</taxon>
        <taxon>Planctomycetaceae</taxon>
        <taxon>Alienimonas</taxon>
    </lineage>
</organism>
<evidence type="ECO:0000313" key="2">
    <source>
        <dbReference type="EMBL" id="QDT15473.1"/>
    </source>
</evidence>
<accession>A0A517P7Z5</accession>
<reference evidence="2 3" key="1">
    <citation type="submission" date="2019-02" db="EMBL/GenBank/DDBJ databases">
        <title>Deep-cultivation of Planctomycetes and their phenomic and genomic characterization uncovers novel biology.</title>
        <authorList>
            <person name="Wiegand S."/>
            <person name="Jogler M."/>
            <person name="Boedeker C."/>
            <person name="Pinto D."/>
            <person name="Vollmers J."/>
            <person name="Rivas-Marin E."/>
            <person name="Kohn T."/>
            <person name="Peeters S.H."/>
            <person name="Heuer A."/>
            <person name="Rast P."/>
            <person name="Oberbeckmann S."/>
            <person name="Bunk B."/>
            <person name="Jeske O."/>
            <person name="Meyerdierks A."/>
            <person name="Storesund J.E."/>
            <person name="Kallscheuer N."/>
            <person name="Luecker S."/>
            <person name="Lage O.M."/>
            <person name="Pohl T."/>
            <person name="Merkel B.J."/>
            <person name="Hornburger P."/>
            <person name="Mueller R.-W."/>
            <person name="Bruemmer F."/>
            <person name="Labrenz M."/>
            <person name="Spormann A.M."/>
            <person name="Op den Camp H."/>
            <person name="Overmann J."/>
            <person name="Amann R."/>
            <person name="Jetten M.S.M."/>
            <person name="Mascher T."/>
            <person name="Medema M.H."/>
            <person name="Devos D.P."/>
            <person name="Kaster A.-K."/>
            <person name="Ovreas L."/>
            <person name="Rohde M."/>
            <person name="Galperin M.Y."/>
            <person name="Jogler C."/>
        </authorList>
    </citation>
    <scope>NUCLEOTIDE SEQUENCE [LARGE SCALE GENOMIC DNA]</scope>
    <source>
        <strain evidence="2 3">CA12</strain>
    </source>
</reference>
<keyword evidence="3" id="KW-1185">Reference proteome</keyword>
<proteinExistence type="predicted"/>
<name>A0A517P7Z5_9PLAN</name>
<feature type="region of interest" description="Disordered" evidence="1">
    <location>
        <begin position="1"/>
        <end position="20"/>
    </location>
</feature>
<feature type="region of interest" description="Disordered" evidence="1">
    <location>
        <begin position="48"/>
        <end position="98"/>
    </location>
</feature>
<protein>
    <submittedName>
        <fullName evidence="2">Uncharacterized protein</fullName>
    </submittedName>
</protein>
<evidence type="ECO:0000313" key="3">
    <source>
        <dbReference type="Proteomes" id="UP000318741"/>
    </source>
</evidence>
<dbReference type="KEGG" id="acaf:CA12_15580"/>
<feature type="compositionally biased region" description="Pro residues" evidence="1">
    <location>
        <begin position="77"/>
        <end position="91"/>
    </location>
</feature>
<dbReference type="AlphaFoldDB" id="A0A517P7Z5"/>